<dbReference type="InterPro" id="IPR016181">
    <property type="entry name" value="Acyl_CoA_acyltransferase"/>
</dbReference>
<dbReference type="PROSITE" id="PS51186">
    <property type="entry name" value="GNAT"/>
    <property type="match status" value="1"/>
</dbReference>
<dbReference type="PANTHER" id="PTHR43610">
    <property type="entry name" value="BLL6696 PROTEIN"/>
    <property type="match status" value="1"/>
</dbReference>
<name>A0A364V508_9CORY</name>
<dbReference type="AlphaFoldDB" id="A0A364V508"/>
<feature type="domain" description="N-acetyltransferase" evidence="1">
    <location>
        <begin position="36"/>
        <end position="195"/>
    </location>
</feature>
<proteinExistence type="predicted"/>
<evidence type="ECO:0000259" key="1">
    <source>
        <dbReference type="PROSITE" id="PS51186"/>
    </source>
</evidence>
<dbReference type="GO" id="GO:0016747">
    <property type="term" value="F:acyltransferase activity, transferring groups other than amino-acyl groups"/>
    <property type="evidence" value="ECO:0007669"/>
    <property type="project" value="InterPro"/>
</dbReference>
<accession>A0A364V508</accession>
<dbReference type="Gene3D" id="3.40.630.30">
    <property type="match status" value="1"/>
</dbReference>
<evidence type="ECO:0000313" key="3">
    <source>
        <dbReference type="Proteomes" id="UP000251577"/>
    </source>
</evidence>
<dbReference type="InterPro" id="IPR000182">
    <property type="entry name" value="GNAT_dom"/>
</dbReference>
<evidence type="ECO:0000313" key="2">
    <source>
        <dbReference type="EMBL" id="RAV31724.1"/>
    </source>
</evidence>
<gene>
    <name evidence="2" type="ORF">DLJ54_06870</name>
</gene>
<keyword evidence="3" id="KW-1185">Reference proteome</keyword>
<protein>
    <recommendedName>
        <fullName evidence="1">N-acetyltransferase domain-containing protein</fullName>
    </recommendedName>
</protein>
<dbReference type="Proteomes" id="UP000251577">
    <property type="component" value="Unassembled WGS sequence"/>
</dbReference>
<sequence length="195" mass="21188">MNSEAASGADKGADARADMSVGVWPDLPDRFPAGDYELQLIDGSDPQFVAAVEATVAPEERAETFHYFTRLPLPLGPFIAADATRRVYALVGEDGSPVGCTSLYDCEEARRRVTLGFTWISPNRRGSGANAALKRGMFDALSAAGVREVWFRADVLNAASRRSLEKAGAQFSHIEAAPRVYPDRVSASVYYLKRL</sequence>
<reference evidence="2 3" key="1">
    <citation type="journal article" date="2018" name="Syst. Appl. Microbiol.">
        <title>Corynebacterium heidelbergense sp. nov., isolated from the preen glands of Egyptian geese (Alopochen aegyptiacus).</title>
        <authorList>
            <person name="Braun M.S."/>
            <person name="Wang E."/>
            <person name="Zimmermann S."/>
            <person name="Wink M."/>
        </authorList>
    </citation>
    <scope>NUCLEOTIDE SEQUENCE [LARGE SCALE GENOMIC DNA]</scope>
    <source>
        <strain evidence="2 3">647</strain>
    </source>
</reference>
<dbReference type="EMBL" id="QHCV01000063">
    <property type="protein sequence ID" value="RAV31724.1"/>
    <property type="molecule type" value="Genomic_DNA"/>
</dbReference>
<dbReference type="RefSeq" id="WP_113631021.1">
    <property type="nucleotide sequence ID" value="NZ_QHCV01000063.1"/>
</dbReference>
<dbReference type="SUPFAM" id="SSF55729">
    <property type="entry name" value="Acyl-CoA N-acyltransferases (Nat)"/>
    <property type="match status" value="1"/>
</dbReference>
<dbReference type="Pfam" id="PF13302">
    <property type="entry name" value="Acetyltransf_3"/>
    <property type="match status" value="1"/>
</dbReference>
<dbReference type="PANTHER" id="PTHR43610:SF1">
    <property type="entry name" value="N-ACETYLTRANSFERASE DOMAIN-CONTAINING PROTEIN"/>
    <property type="match status" value="1"/>
</dbReference>
<organism evidence="2 3">
    <name type="scientific">Corynebacterium heidelbergense</name>
    <dbReference type="NCBI Taxonomy" id="2055947"/>
    <lineage>
        <taxon>Bacteria</taxon>
        <taxon>Bacillati</taxon>
        <taxon>Actinomycetota</taxon>
        <taxon>Actinomycetes</taxon>
        <taxon>Mycobacteriales</taxon>
        <taxon>Corynebacteriaceae</taxon>
        <taxon>Corynebacterium</taxon>
    </lineage>
</organism>
<comment type="caution">
    <text evidence="2">The sequence shown here is derived from an EMBL/GenBank/DDBJ whole genome shotgun (WGS) entry which is preliminary data.</text>
</comment>